<dbReference type="Gene3D" id="1.10.472.80">
    <property type="entry name" value="Ypt/Rab-GAP domain of gyp1p, domain 3"/>
    <property type="match status" value="1"/>
</dbReference>
<dbReference type="GO" id="GO:0031267">
    <property type="term" value="F:small GTPase binding"/>
    <property type="evidence" value="ECO:0007669"/>
    <property type="project" value="TreeGrafter"/>
</dbReference>
<dbReference type="Pfam" id="PF00566">
    <property type="entry name" value="RabGAP-TBC"/>
    <property type="match status" value="1"/>
</dbReference>
<dbReference type="InterPro" id="IPR000195">
    <property type="entry name" value="Rab-GAP-TBC_dom"/>
</dbReference>
<dbReference type="SUPFAM" id="SSF47923">
    <property type="entry name" value="Ypt/Rab-GAP domain of gyp1p"/>
    <property type="match status" value="2"/>
</dbReference>
<dbReference type="PANTHER" id="PTHR47219">
    <property type="entry name" value="RAB GTPASE-ACTIVATING PROTEIN 1-LIKE"/>
    <property type="match status" value="1"/>
</dbReference>
<sequence length="342" mass="39109">MENLTARHQPTPQPASSFGMEDFVSDVEGEEGEYILDGVDIASYSGESLGSRRARTSSSSVQLDFYDYFQRAKQWQKLIGNSLGVTLSLFESLLERAGTMESEGASSDRWCGCEQTSQQIMNDIPRTFSSLFQFQDKSEQLMQCLTAWVFMRPDIGYVQGMSNLCGIILMVEGDTFTTFVCLSNLIVNSVILTRLFYMSESDVNILFRMYNQLCKTYVPEALQHLENHNIAPHSYLLDWWITFFSRALPLSTTLHLWDLWLVEGDKFFFQAAVGLLKTLSPRLCSMKEQKMIQNCLLNIKGEGEDWEGQLYENIASIQLSHHYLKTEFAKHGWPPPKTNQQL</sequence>
<evidence type="ECO:0000259" key="1">
    <source>
        <dbReference type="PROSITE" id="PS50086"/>
    </source>
</evidence>
<dbReference type="PROSITE" id="PS50086">
    <property type="entry name" value="TBC_RABGAP"/>
    <property type="match status" value="1"/>
</dbReference>
<feature type="domain" description="Rab-GAP TBC" evidence="1">
    <location>
        <begin position="65"/>
        <end position="264"/>
    </location>
</feature>
<protein>
    <recommendedName>
        <fullName evidence="1">Rab-GAP TBC domain-containing protein</fullName>
    </recommendedName>
</protein>
<dbReference type="PANTHER" id="PTHR47219:SF9">
    <property type="entry name" value="GTPASE ACTIVATING PROTEIN AND CENTROSOME-ASSOCIATED, ISOFORM B"/>
    <property type="match status" value="1"/>
</dbReference>
<evidence type="ECO:0000313" key="2">
    <source>
        <dbReference type="EMBL" id="CAE2314682.1"/>
    </source>
</evidence>
<proteinExistence type="predicted"/>
<reference evidence="2" key="1">
    <citation type="submission" date="2021-01" db="EMBL/GenBank/DDBJ databases">
        <authorList>
            <person name="Corre E."/>
            <person name="Pelletier E."/>
            <person name="Niang G."/>
            <person name="Scheremetjew M."/>
            <person name="Finn R."/>
            <person name="Kale V."/>
            <person name="Holt S."/>
            <person name="Cochrane G."/>
            <person name="Meng A."/>
            <person name="Brown T."/>
            <person name="Cohen L."/>
        </authorList>
    </citation>
    <scope>NUCLEOTIDE SEQUENCE</scope>
    <source>
        <strain evidence="2">SoJaBio B1-5/56/2</strain>
    </source>
</reference>
<dbReference type="SMART" id="SM00164">
    <property type="entry name" value="TBC"/>
    <property type="match status" value="1"/>
</dbReference>
<dbReference type="AlphaFoldDB" id="A0A7S4NXB6"/>
<dbReference type="InterPro" id="IPR050302">
    <property type="entry name" value="Rab_GAP_TBC_domain"/>
</dbReference>
<accession>A0A7S4NXB6</accession>
<dbReference type="GO" id="GO:0005096">
    <property type="term" value="F:GTPase activator activity"/>
    <property type="evidence" value="ECO:0007669"/>
    <property type="project" value="TreeGrafter"/>
</dbReference>
<dbReference type="EMBL" id="HBKR01023574">
    <property type="protein sequence ID" value="CAE2314682.1"/>
    <property type="molecule type" value="Transcribed_RNA"/>
</dbReference>
<gene>
    <name evidence="2" type="ORF">NAES01612_LOCUS15459</name>
</gene>
<dbReference type="Gene3D" id="1.10.8.270">
    <property type="entry name" value="putative rabgap domain of human tbc1 domain family member 14 like domains"/>
    <property type="match status" value="1"/>
</dbReference>
<name>A0A7S4NXB6_9EUKA</name>
<organism evidence="2">
    <name type="scientific">Paramoeba aestuarina</name>
    <dbReference type="NCBI Taxonomy" id="180227"/>
    <lineage>
        <taxon>Eukaryota</taxon>
        <taxon>Amoebozoa</taxon>
        <taxon>Discosea</taxon>
        <taxon>Flabellinia</taxon>
        <taxon>Dactylopodida</taxon>
        <taxon>Paramoebidae</taxon>
        <taxon>Paramoeba</taxon>
    </lineage>
</organism>
<dbReference type="InterPro" id="IPR035969">
    <property type="entry name" value="Rab-GAP_TBC_sf"/>
</dbReference>